<protein>
    <submittedName>
        <fullName evidence="6">LysR family transcriptional regulator</fullName>
    </submittedName>
</protein>
<dbReference type="SUPFAM" id="SSF46785">
    <property type="entry name" value="Winged helix' DNA-binding domain"/>
    <property type="match status" value="1"/>
</dbReference>
<proteinExistence type="inferred from homology"/>
<reference evidence="6 7" key="1">
    <citation type="submission" date="2024-09" db="EMBL/GenBank/DDBJ databases">
        <authorList>
            <person name="Sun Q."/>
            <person name="Mori K."/>
        </authorList>
    </citation>
    <scope>NUCLEOTIDE SEQUENCE [LARGE SCALE GENOMIC DNA]</scope>
    <source>
        <strain evidence="6 7">JCM 12520</strain>
    </source>
</reference>
<keyword evidence="2" id="KW-0805">Transcription regulation</keyword>
<evidence type="ECO:0000256" key="2">
    <source>
        <dbReference type="ARBA" id="ARBA00023015"/>
    </source>
</evidence>
<evidence type="ECO:0000313" key="7">
    <source>
        <dbReference type="Proteomes" id="UP001589619"/>
    </source>
</evidence>
<dbReference type="PANTHER" id="PTHR30419">
    <property type="entry name" value="HTH-TYPE TRANSCRIPTIONAL REGULATOR YBHD"/>
    <property type="match status" value="1"/>
</dbReference>
<dbReference type="InterPro" id="IPR036390">
    <property type="entry name" value="WH_DNA-bd_sf"/>
</dbReference>
<feature type="domain" description="HTH lysR-type" evidence="5">
    <location>
        <begin position="1"/>
        <end position="58"/>
    </location>
</feature>
<dbReference type="Gene3D" id="1.10.10.10">
    <property type="entry name" value="Winged helix-like DNA-binding domain superfamily/Winged helix DNA-binding domain"/>
    <property type="match status" value="1"/>
</dbReference>
<keyword evidence="7" id="KW-1185">Reference proteome</keyword>
<dbReference type="InterPro" id="IPR036388">
    <property type="entry name" value="WH-like_DNA-bd_sf"/>
</dbReference>
<gene>
    <name evidence="6" type="ORF">ACFFNY_32035</name>
</gene>
<evidence type="ECO:0000256" key="1">
    <source>
        <dbReference type="ARBA" id="ARBA00009437"/>
    </source>
</evidence>
<dbReference type="PRINTS" id="PR00039">
    <property type="entry name" value="HTHLYSR"/>
</dbReference>
<dbReference type="PROSITE" id="PS50931">
    <property type="entry name" value="HTH_LYSR"/>
    <property type="match status" value="1"/>
</dbReference>
<dbReference type="Proteomes" id="UP001589619">
    <property type="component" value="Unassembled WGS sequence"/>
</dbReference>
<dbReference type="Gene3D" id="3.40.190.290">
    <property type="match status" value="1"/>
</dbReference>
<dbReference type="RefSeq" id="WP_344910427.1">
    <property type="nucleotide sequence ID" value="NZ_BAAAYO010000009.1"/>
</dbReference>
<keyword evidence="4" id="KW-0804">Transcription</keyword>
<evidence type="ECO:0000256" key="4">
    <source>
        <dbReference type="ARBA" id="ARBA00023163"/>
    </source>
</evidence>
<accession>A0ABV5W7S6</accession>
<evidence type="ECO:0000313" key="6">
    <source>
        <dbReference type="EMBL" id="MFB9756231.1"/>
    </source>
</evidence>
<keyword evidence="3" id="KW-0238">DNA-binding</keyword>
<comment type="similarity">
    <text evidence="1">Belongs to the LysR transcriptional regulatory family.</text>
</comment>
<dbReference type="Pfam" id="PF03466">
    <property type="entry name" value="LysR_substrate"/>
    <property type="match status" value="1"/>
</dbReference>
<dbReference type="InterPro" id="IPR005119">
    <property type="entry name" value="LysR_subst-bd"/>
</dbReference>
<dbReference type="Pfam" id="PF00126">
    <property type="entry name" value="HTH_1"/>
    <property type="match status" value="1"/>
</dbReference>
<dbReference type="InterPro" id="IPR050950">
    <property type="entry name" value="HTH-type_LysR_regulators"/>
</dbReference>
<comment type="caution">
    <text evidence="6">The sequence shown here is derived from an EMBL/GenBank/DDBJ whole genome shotgun (WGS) entry which is preliminary data.</text>
</comment>
<sequence length="295" mass="33131">MELNQMEYFLTVAKLQHVTRAAESLSITQPALSHSIAKLEEELGMPLFERSGRNVRLNACGELFAARVERVLQEIKKGKQELEAFANPDTGVVSIAFLNIFGTRLVPWFISKFRERYPDVRFELQQGTDSFVRSRLETGASDLCISLPRWDEPGFAWHPVCSYRLDMAVPSGHRWQDRGSIGLAELASEPYIGLKNQCGLKSVLDRLFAAAGVKPNVLYEAEDLPTVSGFVSAGLGISVLPRSYSVELNGIAWVPLDIRAAELPVEMGWKEKRHLSPATVRFRDFLIDRQHYLPA</sequence>
<organism evidence="6 7">
    <name type="scientific">Paenibacillus hodogayensis</name>
    <dbReference type="NCBI Taxonomy" id="279208"/>
    <lineage>
        <taxon>Bacteria</taxon>
        <taxon>Bacillati</taxon>
        <taxon>Bacillota</taxon>
        <taxon>Bacilli</taxon>
        <taxon>Bacillales</taxon>
        <taxon>Paenibacillaceae</taxon>
        <taxon>Paenibacillus</taxon>
    </lineage>
</organism>
<evidence type="ECO:0000256" key="3">
    <source>
        <dbReference type="ARBA" id="ARBA00023125"/>
    </source>
</evidence>
<dbReference type="EMBL" id="JBHMAG010000021">
    <property type="protein sequence ID" value="MFB9756231.1"/>
    <property type="molecule type" value="Genomic_DNA"/>
</dbReference>
<dbReference type="PANTHER" id="PTHR30419:SF28">
    <property type="entry name" value="HTH-TYPE TRANSCRIPTIONAL REGULATOR BSDA"/>
    <property type="match status" value="1"/>
</dbReference>
<dbReference type="SUPFAM" id="SSF53850">
    <property type="entry name" value="Periplasmic binding protein-like II"/>
    <property type="match status" value="1"/>
</dbReference>
<evidence type="ECO:0000259" key="5">
    <source>
        <dbReference type="PROSITE" id="PS50931"/>
    </source>
</evidence>
<dbReference type="InterPro" id="IPR000847">
    <property type="entry name" value="LysR_HTH_N"/>
</dbReference>
<name>A0ABV5W7S6_9BACL</name>